<sequence>MSFWNTVMDSSQGVPYGRRLVPITIDEIARDDPERICFSFPRSADIADGFRDINFRTFANAINKTAHFIHREIGRSSMFETVMYMGYPDVRHFIVLVALIKTGHRVLFSSHRNSVAGHADLIKKTECTILFHTAGFPVSGILEKCRMETLCMPELDFLLDDTPCDVYPYNKSWDEAKNDPCMVVHTSGSTGLPKPVPWSHAALLTTDSHHLVPPLDGRPCIWGSIFDATQRTFSALPVFQGAGIASGTALALFTNTVVVLGPPGLATSDTFCQVLDYGNIDAASCLPVTLEEIATRPDILGKLAKLKFITFVGGVLTNETGNVISRHLPLYNIITSTETSSLVQHSTDPEDWQYVCLNSIHNGIQMRPTGATSGLYELVFVPDADHALFQGVFKAYPRLSEYSMSDVYSKHPTKPHHWKYEGRKDDMIVFQSGGNFNPIMHQQLISSHPAVQNCILLGNGRCKPAAIIELRSEFYTEEEEGKKTVLEAIWPKVEEANALADTIGQLGKEYIIFGKKERPFAIGGKGTVQKKATIRKYELEIEELYGAMEKR</sequence>
<accession>A0ACB6QSS5</accession>
<evidence type="ECO:0000313" key="2">
    <source>
        <dbReference type="Proteomes" id="UP000799755"/>
    </source>
</evidence>
<organism evidence="1 2">
    <name type="scientific">Lindgomyces ingoldianus</name>
    <dbReference type="NCBI Taxonomy" id="673940"/>
    <lineage>
        <taxon>Eukaryota</taxon>
        <taxon>Fungi</taxon>
        <taxon>Dikarya</taxon>
        <taxon>Ascomycota</taxon>
        <taxon>Pezizomycotina</taxon>
        <taxon>Dothideomycetes</taxon>
        <taxon>Pleosporomycetidae</taxon>
        <taxon>Pleosporales</taxon>
        <taxon>Lindgomycetaceae</taxon>
        <taxon>Lindgomyces</taxon>
    </lineage>
</organism>
<gene>
    <name evidence="1" type="ORF">BDR25DRAFT_343272</name>
</gene>
<dbReference type="EMBL" id="MU003509">
    <property type="protein sequence ID" value="KAF2470039.1"/>
    <property type="molecule type" value="Genomic_DNA"/>
</dbReference>
<keyword evidence="2" id="KW-1185">Reference proteome</keyword>
<proteinExistence type="predicted"/>
<name>A0ACB6QSS5_9PLEO</name>
<protein>
    <submittedName>
        <fullName evidence="1">Acetyl-CoA synthetase-like protein</fullName>
    </submittedName>
</protein>
<comment type="caution">
    <text evidence="1">The sequence shown here is derived from an EMBL/GenBank/DDBJ whole genome shotgun (WGS) entry which is preliminary data.</text>
</comment>
<evidence type="ECO:0000313" key="1">
    <source>
        <dbReference type="EMBL" id="KAF2470039.1"/>
    </source>
</evidence>
<reference evidence="1" key="1">
    <citation type="journal article" date="2020" name="Stud. Mycol.">
        <title>101 Dothideomycetes genomes: a test case for predicting lifestyles and emergence of pathogens.</title>
        <authorList>
            <person name="Haridas S."/>
            <person name="Albert R."/>
            <person name="Binder M."/>
            <person name="Bloem J."/>
            <person name="Labutti K."/>
            <person name="Salamov A."/>
            <person name="Andreopoulos B."/>
            <person name="Baker S."/>
            <person name="Barry K."/>
            <person name="Bills G."/>
            <person name="Bluhm B."/>
            <person name="Cannon C."/>
            <person name="Castanera R."/>
            <person name="Culley D."/>
            <person name="Daum C."/>
            <person name="Ezra D."/>
            <person name="Gonzalez J."/>
            <person name="Henrissat B."/>
            <person name="Kuo A."/>
            <person name="Liang C."/>
            <person name="Lipzen A."/>
            <person name="Lutzoni F."/>
            <person name="Magnuson J."/>
            <person name="Mondo S."/>
            <person name="Nolan M."/>
            <person name="Ohm R."/>
            <person name="Pangilinan J."/>
            <person name="Park H.-J."/>
            <person name="Ramirez L."/>
            <person name="Alfaro M."/>
            <person name="Sun H."/>
            <person name="Tritt A."/>
            <person name="Yoshinaga Y."/>
            <person name="Zwiers L.-H."/>
            <person name="Turgeon B."/>
            <person name="Goodwin S."/>
            <person name="Spatafora J."/>
            <person name="Crous P."/>
            <person name="Grigoriev I."/>
        </authorList>
    </citation>
    <scope>NUCLEOTIDE SEQUENCE</scope>
    <source>
        <strain evidence="1">ATCC 200398</strain>
    </source>
</reference>
<dbReference type="Proteomes" id="UP000799755">
    <property type="component" value="Unassembled WGS sequence"/>
</dbReference>